<evidence type="ECO:0000313" key="2">
    <source>
        <dbReference type="Proteomes" id="UP000027586"/>
    </source>
</evidence>
<evidence type="ECO:0000313" key="1">
    <source>
        <dbReference type="EMBL" id="CDH53068.1"/>
    </source>
</evidence>
<gene>
    <name evidence="1" type="ORF">LCOR_04473.1</name>
</gene>
<dbReference type="Gene3D" id="6.10.110.10">
    <property type="match status" value="1"/>
</dbReference>
<dbReference type="EMBL" id="CBTN010000016">
    <property type="protein sequence ID" value="CDH53068.1"/>
    <property type="molecule type" value="Genomic_DNA"/>
</dbReference>
<reference evidence="1" key="1">
    <citation type="submission" date="2013-08" db="EMBL/GenBank/DDBJ databases">
        <title>Gene expansion shapes genome architecture in the human pathogen Lichtheimia corymbifera: an evolutionary genomics analysis in the ancient terrestrial Mucorales (Mucoromycotina).</title>
        <authorList>
            <person name="Schwartze V.U."/>
            <person name="Winter S."/>
            <person name="Shelest E."/>
            <person name="Marcet-Houben M."/>
            <person name="Horn F."/>
            <person name="Wehner S."/>
            <person name="Hoffmann K."/>
            <person name="Riege K."/>
            <person name="Sammeth M."/>
            <person name="Nowrousian M."/>
            <person name="Valiante V."/>
            <person name="Linde J."/>
            <person name="Jacobsen I.D."/>
            <person name="Marz M."/>
            <person name="Brakhage A.A."/>
            <person name="Gabaldon T."/>
            <person name="Bocker S."/>
            <person name="Voigt K."/>
        </authorList>
    </citation>
    <scope>NUCLEOTIDE SEQUENCE [LARGE SCALE GENOMIC DNA]</scope>
    <source>
        <strain evidence="1">FSU 9682</strain>
    </source>
</reference>
<sequence length="71" mass="6498">MGILTYCVVTGVSALVASAGIGVPLLGAIGFSAAGPVAGSMAAGAQAFVGNVAAGSFFAAAQAAAMAPVTP</sequence>
<comment type="caution">
    <text evidence="1">The sequence shown here is derived from an EMBL/GenBank/DDBJ whole genome shotgun (WGS) entry which is preliminary data.</text>
</comment>
<keyword evidence="2" id="KW-1185">Reference proteome</keyword>
<dbReference type="VEuPathDB" id="FungiDB:LCOR_04473.1"/>
<dbReference type="Proteomes" id="UP000027586">
    <property type="component" value="Unassembled WGS sequence"/>
</dbReference>
<accession>A0A068RSC8</accession>
<protein>
    <submittedName>
        <fullName evidence="1">Uncharacterized protein</fullName>
    </submittedName>
</protein>
<organism evidence="1 2">
    <name type="scientific">Lichtheimia corymbifera JMRC:FSU:9682</name>
    <dbReference type="NCBI Taxonomy" id="1263082"/>
    <lineage>
        <taxon>Eukaryota</taxon>
        <taxon>Fungi</taxon>
        <taxon>Fungi incertae sedis</taxon>
        <taxon>Mucoromycota</taxon>
        <taxon>Mucoromycotina</taxon>
        <taxon>Mucoromycetes</taxon>
        <taxon>Mucorales</taxon>
        <taxon>Lichtheimiaceae</taxon>
        <taxon>Lichtheimia</taxon>
    </lineage>
</organism>
<proteinExistence type="predicted"/>
<name>A0A068RSC8_9FUNG</name>
<dbReference type="InterPro" id="IPR038213">
    <property type="entry name" value="IFI6/IFI27-like_sf"/>
</dbReference>
<dbReference type="OrthoDB" id="440424at2759"/>
<dbReference type="AlphaFoldDB" id="A0A068RSC8"/>